<evidence type="ECO:0000313" key="3">
    <source>
        <dbReference type="Proteomes" id="UP001417504"/>
    </source>
</evidence>
<name>A0AAP0JCI2_9MAGN</name>
<reference evidence="2 3" key="1">
    <citation type="submission" date="2024-01" db="EMBL/GenBank/DDBJ databases">
        <title>Genome assemblies of Stephania.</title>
        <authorList>
            <person name="Yang L."/>
        </authorList>
    </citation>
    <scope>NUCLEOTIDE SEQUENCE [LARGE SCALE GENOMIC DNA]</scope>
    <source>
        <strain evidence="2">QJT</strain>
        <tissue evidence="2">Leaf</tissue>
    </source>
</reference>
<dbReference type="PANTHER" id="PTHR33110:SF26">
    <property type="entry name" value="OS10G0550400 PROTEIN"/>
    <property type="match status" value="1"/>
</dbReference>
<dbReference type="Proteomes" id="UP001417504">
    <property type="component" value="Unassembled WGS sequence"/>
</dbReference>
<gene>
    <name evidence="2" type="ORF">Sjap_010915</name>
</gene>
<evidence type="ECO:0000259" key="1">
    <source>
        <dbReference type="Pfam" id="PF03478"/>
    </source>
</evidence>
<protein>
    <recommendedName>
        <fullName evidence="1">KIB1-4 beta-propeller domain-containing protein</fullName>
    </recommendedName>
</protein>
<comment type="caution">
    <text evidence="2">The sequence shown here is derived from an EMBL/GenBank/DDBJ whole genome shotgun (WGS) entry which is preliminary data.</text>
</comment>
<dbReference type="InterPro" id="IPR005174">
    <property type="entry name" value="KIB1-4_b-propeller"/>
</dbReference>
<feature type="domain" description="KIB1-4 beta-propeller" evidence="1">
    <location>
        <begin position="87"/>
        <end position="329"/>
    </location>
</feature>
<accession>A0AAP0JCI2</accession>
<dbReference type="PANTHER" id="PTHR33110">
    <property type="entry name" value="F-BOX/KELCH-REPEAT PROTEIN-RELATED"/>
    <property type="match status" value="1"/>
</dbReference>
<dbReference type="AlphaFoldDB" id="A0AAP0JCI2"/>
<organism evidence="2 3">
    <name type="scientific">Stephania japonica</name>
    <dbReference type="NCBI Taxonomy" id="461633"/>
    <lineage>
        <taxon>Eukaryota</taxon>
        <taxon>Viridiplantae</taxon>
        <taxon>Streptophyta</taxon>
        <taxon>Embryophyta</taxon>
        <taxon>Tracheophyta</taxon>
        <taxon>Spermatophyta</taxon>
        <taxon>Magnoliopsida</taxon>
        <taxon>Ranunculales</taxon>
        <taxon>Menispermaceae</taxon>
        <taxon>Menispermoideae</taxon>
        <taxon>Cissampelideae</taxon>
        <taxon>Stephania</taxon>
    </lineage>
</organism>
<sequence>MDNEHTYKHKHAPEFTENLLHSIVGCLSSLVCFVAFRSVCKWRSFFLQHHSYLVPPPPPWLMLPNPHSKDSQPTVYGLYGFEYRKLFYKCNIPSNYDLYPGSSGTWLIFIDRKGGKLRVWNPLSLIEVSLPLVKNEKYNPIVYTEIILSRIGPLIKNYQAVLVSAVHNCNNLVVMWLGEEKWTSIEIESFPSRSLATTRIVDLLFYKGKFYLVNQSWMLFVCEENVHTPRNHDHHYCHPIKAIKFIDPVDITRIWEPIVNAKVEMYFLLEVKGDTHCFRIFKFDFTKSAWKFVTNRGLKGCLLFLNHCNGSMPAREVSRRTNIYFEFYDIANEEGHQKDHWNHKVLKSNYSVKKPASDVFL</sequence>
<keyword evidence="3" id="KW-1185">Reference proteome</keyword>
<evidence type="ECO:0000313" key="2">
    <source>
        <dbReference type="EMBL" id="KAK9130428.1"/>
    </source>
</evidence>
<proteinExistence type="predicted"/>
<dbReference type="Pfam" id="PF03478">
    <property type="entry name" value="Beta-prop_KIB1-4"/>
    <property type="match status" value="1"/>
</dbReference>
<dbReference type="EMBL" id="JBBNAE010000004">
    <property type="protein sequence ID" value="KAK9130428.1"/>
    <property type="molecule type" value="Genomic_DNA"/>
</dbReference>